<evidence type="ECO:0000256" key="4">
    <source>
        <dbReference type="HAMAP-Rule" id="MF_01681"/>
    </source>
</evidence>
<evidence type="ECO:0000313" key="6">
    <source>
        <dbReference type="Proteomes" id="UP001501337"/>
    </source>
</evidence>
<comment type="function">
    <text evidence="4">Bifunctional enzyme that catalyzes the enolization of 2,3-diketo-5-methylthiopentyl-1-phosphate (DK-MTP-1-P) into the intermediate 2-hydroxy-3-keto-5-methylthiopentenyl-1-phosphate (HK-MTPenyl-1-P), which is then dephosphorylated to form the acireductone 1,2-dihydroxy-3-keto-5-methylthiopentene (DHK-MTPene).</text>
</comment>
<dbReference type="InterPro" id="IPR023943">
    <property type="entry name" value="Enolase-ppase_E1"/>
</dbReference>
<keyword evidence="4" id="KW-0460">Magnesium</keyword>
<comment type="cofactor">
    <cofactor evidence="4">
        <name>Mg(2+)</name>
        <dbReference type="ChEBI" id="CHEBI:18420"/>
    </cofactor>
    <text evidence="4">Binds 1 Mg(2+) ion per subunit.</text>
</comment>
<sequence>MSVSGERPVARITRPAAIVTDIEGTTSSIAFVHETLFPFAEAAIDDYIMANLDEPDVLDLLDDVRIKAGLPRKQAITELIEDCLEALHGWMEADVKITPLKTLQGLIWRQGYETGELRGHMYPDAVKQLKAWHADGIELYVYSSGSIAAQKLMFGYSQFGDLTPLFTGYFDTTIGGKREASSYRRIAEQVGQPPDQILFLTDIIEEAEAAEAADFMVVLLRRPTDAPATVEPERDNFADSDIDVVEDFHAIDFGEQA</sequence>
<dbReference type="Pfam" id="PF00702">
    <property type="entry name" value="Hydrolase"/>
    <property type="match status" value="1"/>
</dbReference>
<comment type="similarity">
    <text evidence="4">Belongs to the HAD-like hydrolase superfamily. MasA/MtnC family.</text>
</comment>
<keyword evidence="1 4" id="KW-0028">Amino-acid biosynthesis</keyword>
<dbReference type="SFLD" id="SFLDS00003">
    <property type="entry name" value="Haloacid_Dehalogenase"/>
    <property type="match status" value="1"/>
</dbReference>
<dbReference type="EC" id="3.1.3.77" evidence="4"/>
<evidence type="ECO:0000256" key="3">
    <source>
        <dbReference type="ARBA" id="ARBA00023167"/>
    </source>
</evidence>
<gene>
    <name evidence="4 5" type="primary">mtnC</name>
    <name evidence="5" type="ORF">GCM10022278_29770</name>
</gene>
<dbReference type="SFLD" id="SFLDG01133">
    <property type="entry name" value="C1.5.4:_Enolase-phosphatase_Li"/>
    <property type="match status" value="1"/>
</dbReference>
<comment type="pathway">
    <text evidence="4">Amino-acid biosynthesis; L-methionine biosynthesis via salvage pathway; L-methionine from S-methyl-5-thio-alpha-D-ribose 1-phosphate: step 4/6.</text>
</comment>
<dbReference type="Gene3D" id="1.10.720.60">
    <property type="match status" value="1"/>
</dbReference>
<dbReference type="Gene3D" id="3.40.50.1000">
    <property type="entry name" value="HAD superfamily/HAD-like"/>
    <property type="match status" value="1"/>
</dbReference>
<comment type="pathway">
    <text evidence="4">Amino-acid biosynthesis; L-methionine biosynthesis via salvage pathway; L-methionine from S-methyl-5-thio-alpha-D-ribose 1-phosphate: step 3/6.</text>
</comment>
<dbReference type="PANTHER" id="PTHR20371:SF1">
    <property type="entry name" value="ENOLASE-PHOSPHATASE E1"/>
    <property type="match status" value="1"/>
</dbReference>
<dbReference type="InterPro" id="IPR023214">
    <property type="entry name" value="HAD_sf"/>
</dbReference>
<organism evidence="5 6">
    <name type="scientific">Allohahella marinimesophila</name>
    <dbReference type="NCBI Taxonomy" id="1054972"/>
    <lineage>
        <taxon>Bacteria</taxon>
        <taxon>Pseudomonadati</taxon>
        <taxon>Pseudomonadota</taxon>
        <taxon>Gammaproteobacteria</taxon>
        <taxon>Oceanospirillales</taxon>
        <taxon>Hahellaceae</taxon>
        <taxon>Allohahella</taxon>
    </lineage>
</organism>
<dbReference type="CDD" id="cd01629">
    <property type="entry name" value="HAD_EP"/>
    <property type="match status" value="1"/>
</dbReference>
<evidence type="ECO:0000313" key="5">
    <source>
        <dbReference type="EMBL" id="GAA3970151.1"/>
    </source>
</evidence>
<dbReference type="SFLD" id="SFLDG01129">
    <property type="entry name" value="C1.5:_HAD__Beta-PGM__Phosphata"/>
    <property type="match status" value="1"/>
</dbReference>
<accession>A0ABP7PRJ8</accession>
<dbReference type="SFLD" id="SFLDF00044">
    <property type="entry name" value="enolase-phosphatase"/>
    <property type="match status" value="1"/>
</dbReference>
<keyword evidence="2 4" id="KW-0378">Hydrolase</keyword>
<evidence type="ECO:0000256" key="2">
    <source>
        <dbReference type="ARBA" id="ARBA00022801"/>
    </source>
</evidence>
<dbReference type="HAMAP" id="MF_01681">
    <property type="entry name" value="Salvage_MtnC"/>
    <property type="match status" value="1"/>
</dbReference>
<comment type="subunit">
    <text evidence="4">Monomer.</text>
</comment>
<dbReference type="PANTHER" id="PTHR20371">
    <property type="entry name" value="ENOLASE-PHOSPHATASE E1"/>
    <property type="match status" value="1"/>
</dbReference>
<keyword evidence="6" id="KW-1185">Reference proteome</keyword>
<evidence type="ECO:0000256" key="1">
    <source>
        <dbReference type="ARBA" id="ARBA00022605"/>
    </source>
</evidence>
<keyword evidence="4" id="KW-0479">Metal-binding</keyword>
<reference evidence="6" key="1">
    <citation type="journal article" date="2019" name="Int. J. Syst. Evol. Microbiol.">
        <title>The Global Catalogue of Microorganisms (GCM) 10K type strain sequencing project: providing services to taxonomists for standard genome sequencing and annotation.</title>
        <authorList>
            <consortium name="The Broad Institute Genomics Platform"/>
            <consortium name="The Broad Institute Genome Sequencing Center for Infectious Disease"/>
            <person name="Wu L."/>
            <person name="Ma J."/>
        </authorList>
    </citation>
    <scope>NUCLEOTIDE SEQUENCE [LARGE SCALE GENOMIC DNA]</scope>
    <source>
        <strain evidence="6">JCM 17555</strain>
    </source>
</reference>
<comment type="caution">
    <text evidence="5">The sequence shown here is derived from an EMBL/GenBank/DDBJ whole genome shotgun (WGS) entry which is preliminary data.</text>
</comment>
<dbReference type="RefSeq" id="WP_344807749.1">
    <property type="nucleotide sequence ID" value="NZ_BAABBO010000012.1"/>
</dbReference>
<proteinExistence type="inferred from homology"/>
<keyword evidence="3 4" id="KW-0486">Methionine biosynthesis</keyword>
<dbReference type="Proteomes" id="UP001501337">
    <property type="component" value="Unassembled WGS sequence"/>
</dbReference>
<name>A0ABP7PRJ8_9GAMM</name>
<dbReference type="InterPro" id="IPR036412">
    <property type="entry name" value="HAD-like_sf"/>
</dbReference>
<protein>
    <recommendedName>
        <fullName evidence="4">Enolase-phosphatase E1</fullName>
        <ecNumber evidence="4">3.1.3.77</ecNumber>
    </recommendedName>
    <alternativeName>
        <fullName evidence="4">2,3-diketo-5-methylthio-1-phosphopentane phosphatase</fullName>
    </alternativeName>
</protein>
<dbReference type="EMBL" id="BAABBO010000012">
    <property type="protein sequence ID" value="GAA3970151.1"/>
    <property type="molecule type" value="Genomic_DNA"/>
</dbReference>
<dbReference type="SUPFAM" id="SSF56784">
    <property type="entry name" value="HAD-like"/>
    <property type="match status" value="1"/>
</dbReference>
<dbReference type="NCBIfam" id="TIGR01691">
    <property type="entry name" value="enolase-ppase"/>
    <property type="match status" value="1"/>
</dbReference>
<comment type="catalytic activity">
    <reaction evidence="4">
        <text>5-methylsulfanyl-2,3-dioxopentyl phosphate + H2O = 1,2-dihydroxy-5-(methylsulfanyl)pent-1-en-3-one + phosphate</text>
        <dbReference type="Rhea" id="RHEA:21700"/>
        <dbReference type="ChEBI" id="CHEBI:15377"/>
        <dbReference type="ChEBI" id="CHEBI:43474"/>
        <dbReference type="ChEBI" id="CHEBI:49252"/>
        <dbReference type="ChEBI" id="CHEBI:58828"/>
        <dbReference type="EC" id="3.1.3.77"/>
    </reaction>
</comment>